<feature type="transmembrane region" description="Helical" evidence="1">
    <location>
        <begin position="94"/>
        <end position="115"/>
    </location>
</feature>
<evidence type="ECO:0000256" key="1">
    <source>
        <dbReference type="SAM" id="Phobius"/>
    </source>
</evidence>
<accession>A0ABP8NDX8</accession>
<keyword evidence="1" id="KW-0472">Membrane</keyword>
<feature type="transmembrane region" description="Helical" evidence="1">
    <location>
        <begin position="33"/>
        <end position="51"/>
    </location>
</feature>
<proteinExistence type="predicted"/>
<evidence type="ECO:0000313" key="2">
    <source>
        <dbReference type="EMBL" id="GAA4464759.1"/>
    </source>
</evidence>
<dbReference type="RefSeq" id="WP_345081179.1">
    <property type="nucleotide sequence ID" value="NZ_BAABFA010000010.1"/>
</dbReference>
<organism evidence="2 3">
    <name type="scientific">Nemorincola caseinilytica</name>
    <dbReference type="NCBI Taxonomy" id="2054315"/>
    <lineage>
        <taxon>Bacteria</taxon>
        <taxon>Pseudomonadati</taxon>
        <taxon>Bacteroidota</taxon>
        <taxon>Chitinophagia</taxon>
        <taxon>Chitinophagales</taxon>
        <taxon>Chitinophagaceae</taxon>
        <taxon>Nemorincola</taxon>
    </lineage>
</organism>
<dbReference type="Proteomes" id="UP001500067">
    <property type="component" value="Unassembled WGS sequence"/>
</dbReference>
<keyword evidence="1" id="KW-0812">Transmembrane</keyword>
<keyword evidence="1" id="KW-1133">Transmembrane helix</keyword>
<dbReference type="Pfam" id="PF07099">
    <property type="entry name" value="DUF1361"/>
    <property type="match status" value="1"/>
</dbReference>
<dbReference type="EMBL" id="BAABFA010000010">
    <property type="protein sequence ID" value="GAA4464759.1"/>
    <property type="molecule type" value="Genomic_DNA"/>
</dbReference>
<dbReference type="InterPro" id="IPR009793">
    <property type="entry name" value="DUF1361"/>
</dbReference>
<comment type="caution">
    <text evidence="2">The sequence shown here is derived from an EMBL/GenBank/DDBJ whole genome shotgun (WGS) entry which is preliminary data.</text>
</comment>
<feature type="transmembrane region" description="Helical" evidence="1">
    <location>
        <begin position="63"/>
        <end position="82"/>
    </location>
</feature>
<evidence type="ECO:0000313" key="3">
    <source>
        <dbReference type="Proteomes" id="UP001500067"/>
    </source>
</evidence>
<name>A0ABP8NDX8_9BACT</name>
<sequence>MRFIAKYNWLIPALLFTAAMLAGRMFYTSSLRFFFIPWNLFLAFVPVYFAYKLNEGVVRGVRAVALFSLWLLFFPNSMYIVTDLFHLKQRQNVPLWYDLLILVSAAITGIAMGFASLRQVERFLSARIEARFMRWVLRGLFVLCGYGIYIGRYLRWNSWDIVADPVSLCTDMLHHVIHPYRNKECWAVSLLFGTWMYILYAYFGRTFRRGEQVDTGTNDAQRAGGIVGL</sequence>
<reference evidence="3" key="1">
    <citation type="journal article" date="2019" name="Int. J. Syst. Evol. Microbiol.">
        <title>The Global Catalogue of Microorganisms (GCM) 10K type strain sequencing project: providing services to taxonomists for standard genome sequencing and annotation.</title>
        <authorList>
            <consortium name="The Broad Institute Genomics Platform"/>
            <consortium name="The Broad Institute Genome Sequencing Center for Infectious Disease"/>
            <person name="Wu L."/>
            <person name="Ma J."/>
        </authorList>
    </citation>
    <scope>NUCLEOTIDE SEQUENCE [LARGE SCALE GENOMIC DNA]</scope>
    <source>
        <strain evidence="3">JCM 32105</strain>
    </source>
</reference>
<protein>
    <submittedName>
        <fullName evidence="2">DUF1361 domain-containing protein</fullName>
    </submittedName>
</protein>
<feature type="transmembrane region" description="Helical" evidence="1">
    <location>
        <begin position="135"/>
        <end position="154"/>
    </location>
</feature>
<gene>
    <name evidence="2" type="ORF">GCM10023093_15760</name>
</gene>
<feature type="transmembrane region" description="Helical" evidence="1">
    <location>
        <begin position="186"/>
        <end position="203"/>
    </location>
</feature>
<feature type="transmembrane region" description="Helical" evidence="1">
    <location>
        <begin position="7"/>
        <end position="27"/>
    </location>
</feature>
<keyword evidence="3" id="KW-1185">Reference proteome</keyword>